<dbReference type="CDD" id="cd01650">
    <property type="entry name" value="RT_nLTR_like"/>
    <property type="match status" value="1"/>
</dbReference>
<dbReference type="Gene3D" id="3.60.10.10">
    <property type="entry name" value="Endonuclease/exonuclease/phosphatase"/>
    <property type="match status" value="1"/>
</dbReference>
<feature type="domain" description="Reverse transcriptase" evidence="2">
    <location>
        <begin position="472"/>
        <end position="752"/>
    </location>
</feature>
<dbReference type="InterPro" id="IPR000477">
    <property type="entry name" value="RT_dom"/>
</dbReference>
<dbReference type="AlphaFoldDB" id="Q868Q8"/>
<dbReference type="SUPFAM" id="SSF56672">
    <property type="entry name" value="DNA/RNA polymerases"/>
    <property type="match status" value="1"/>
</dbReference>
<accession>Q868Q8</accession>
<feature type="region of interest" description="Disordered" evidence="1">
    <location>
        <begin position="1057"/>
        <end position="1154"/>
    </location>
</feature>
<evidence type="ECO:0000313" key="3">
    <source>
        <dbReference type="EMBL" id="BAC57922.1"/>
    </source>
</evidence>
<dbReference type="InterPro" id="IPR043502">
    <property type="entry name" value="DNA/RNA_pol_sf"/>
</dbReference>
<keyword evidence="3" id="KW-0808">Transferase</keyword>
<reference evidence="3" key="1">
    <citation type="journal article" date="2003" name="Mol. Biol. Evol.">
        <title>Evolution of target specificity in R1 clade non-LTR retrotransposons.</title>
        <authorList>
            <person name="Kojima K.K."/>
            <person name="Fujiwara H."/>
        </authorList>
    </citation>
    <scope>NUCLEOTIDE SEQUENCE</scope>
</reference>
<keyword evidence="3" id="KW-0548">Nucleotidyltransferase</keyword>
<dbReference type="EMBL" id="AB090823">
    <property type="protein sequence ID" value="BAC57922.1"/>
    <property type="molecule type" value="Genomic_DNA"/>
</dbReference>
<name>Q868Q8_ANOGA</name>
<feature type="compositionally biased region" description="Basic and acidic residues" evidence="1">
    <location>
        <begin position="1104"/>
        <end position="1121"/>
    </location>
</feature>
<dbReference type="SUPFAM" id="SSF56219">
    <property type="entry name" value="DNase I-like"/>
    <property type="match status" value="1"/>
</dbReference>
<dbReference type="GO" id="GO:0003964">
    <property type="term" value="F:RNA-directed DNA polymerase activity"/>
    <property type="evidence" value="ECO:0007669"/>
    <property type="project" value="UniProtKB-KW"/>
</dbReference>
<evidence type="ECO:0000256" key="1">
    <source>
        <dbReference type="SAM" id="MobiDB-lite"/>
    </source>
</evidence>
<dbReference type="Pfam" id="PF00078">
    <property type="entry name" value="RVT_1"/>
    <property type="match status" value="1"/>
</dbReference>
<feature type="compositionally biased region" description="Basic residues" evidence="1">
    <location>
        <begin position="1089"/>
        <end position="1103"/>
    </location>
</feature>
<organism evidence="3">
    <name type="scientific">Anopheles gambiae</name>
    <name type="common">African malaria mosquito</name>
    <dbReference type="NCBI Taxonomy" id="7165"/>
    <lineage>
        <taxon>Eukaryota</taxon>
        <taxon>Metazoa</taxon>
        <taxon>Ecdysozoa</taxon>
        <taxon>Arthropoda</taxon>
        <taxon>Hexapoda</taxon>
        <taxon>Insecta</taxon>
        <taxon>Pterygota</taxon>
        <taxon>Neoptera</taxon>
        <taxon>Endopterygota</taxon>
        <taxon>Diptera</taxon>
        <taxon>Nematocera</taxon>
        <taxon>Culicoidea</taxon>
        <taxon>Culicidae</taxon>
        <taxon>Anophelinae</taxon>
        <taxon>Anopheles</taxon>
    </lineage>
</organism>
<feature type="compositionally biased region" description="Low complexity" evidence="1">
    <location>
        <begin position="1141"/>
        <end position="1154"/>
    </location>
</feature>
<dbReference type="CDD" id="cd09077">
    <property type="entry name" value="R1-I-EN"/>
    <property type="match status" value="1"/>
</dbReference>
<protein>
    <submittedName>
        <fullName evidence="3">Reverse transcriptase</fullName>
    </submittedName>
</protein>
<dbReference type="InterPro" id="IPR005135">
    <property type="entry name" value="Endo/exonuclease/phosphatase"/>
</dbReference>
<keyword evidence="3" id="KW-0695">RNA-directed DNA polymerase</keyword>
<sequence length="1154" mass="129236">MSSLRVLQLNVDHCREGQGLALQSAREHRADVLILSDMFTPPNNNGRWEFDASRKVAIVATGSYPIQRVWGSTVPGLVAAKVAGIDFISVYAPPSLSPQEYERLLEAVELEASSHSHVVIAGDFNAWHTEWGSRRNNLRGEELLQMVEVLGLSILNNGSAPTFIGRGAARPSVIDVTFATPSLVLHDTWEVLDFARSDHQLIRFETNSPALAARRVKLSQRNRSQQRSPRRDPPINRQHTPCAGRRWKTKQFRENSFLLALKDVNFAEQAVTDADIVEMMTRACDEVMQRANHLSSNPYRDLYSWSPELERLRGICLAARERLRLITDLQERSFVAADHRTAKRNLEKAIRASKRQQIDALIDTAEDNEFGGGYRVVMSTLRGSRVPQEKDPIELGRIVSDLFPNHPPVPWPYVSDVTQGEASVDDVTPRELQDIAHQMATRKAPGLDGIPNAAVKAAIGMYPDVFCRMYQDCLTRGTFPSEWKRQRLVLLSKTGKPPGESSSYRPLSMLDALGKVLEQLILNRLNKHLEDPDSPRLSDAQYGFRRGRSTFSAIQRVVDAGRRAKSFRRTNHRDKRCLMVVALDICNAFNTASWQSIADALRNKGVPSALLNIIGSYFEERKLIYNTSAGPVERHISAGVPQESILGPTLWNVMYDGVLGVELPPGAELIGYADDLVLLAPGTTPAAAAVVAEEAVSAVDRWLREHHLELAHAKTEMTVISSLQQPPEDITITVGGTEVPFSRTLKYLGVRLHYNLSWVPHVKAVIQKATQIVQAVTQLMPNHRGPKTSRCRLLAAVADSTMRYAAPVWHGALTNRECRSLLKRVQRKAAIRVARTFRTVRYETAVLPAGLVPICRAVAEDTRVHSRRGTGVSSSELRKEERQRTIEEWQTTWDADAAADNASRYVRWAHLVIPDVGAWQLRNHGEVTFHLSQVLSGHGFLREYLNKMRFTSSPACPRCPGVVEGVEHVMFECPRFAEVRSELLDGVLPETLEAHMLQSPTNWSNVCEAAKRITSKLQRCWDDECAILAAQAMLEEPANRLDPEAVRCTRNDLRNVARRTQTVRQREEQCGERPSMPSSSPRTSERRANIRARMARLRQRHRQHQQDERRGVEGGDIERGESVYPELASSPNNRQGGLTSAEKAAAVEADVASR</sequence>
<dbReference type="Pfam" id="PF14529">
    <property type="entry name" value="Exo_endo_phos_2"/>
    <property type="match status" value="1"/>
</dbReference>
<dbReference type="InterPro" id="IPR036691">
    <property type="entry name" value="Endo/exonu/phosph_ase_sf"/>
</dbReference>
<feature type="compositionally biased region" description="Low complexity" evidence="1">
    <location>
        <begin position="1073"/>
        <end position="1082"/>
    </location>
</feature>
<dbReference type="PROSITE" id="PS50878">
    <property type="entry name" value="RT_POL"/>
    <property type="match status" value="1"/>
</dbReference>
<proteinExistence type="predicted"/>
<dbReference type="PANTHER" id="PTHR19446">
    <property type="entry name" value="REVERSE TRANSCRIPTASES"/>
    <property type="match status" value="1"/>
</dbReference>
<evidence type="ECO:0000259" key="2">
    <source>
        <dbReference type="PROSITE" id="PS50878"/>
    </source>
</evidence>
<feature type="compositionally biased region" description="Polar residues" evidence="1">
    <location>
        <begin position="1129"/>
        <end position="1138"/>
    </location>
</feature>
<dbReference type="VEuPathDB" id="VectorBase:AGAMI1_010439"/>
<feature type="region of interest" description="Disordered" evidence="1">
    <location>
        <begin position="216"/>
        <end position="241"/>
    </location>
</feature>